<organism evidence="2 3">
    <name type="scientific">Sphaerosporella brunnea</name>
    <dbReference type="NCBI Taxonomy" id="1250544"/>
    <lineage>
        <taxon>Eukaryota</taxon>
        <taxon>Fungi</taxon>
        <taxon>Dikarya</taxon>
        <taxon>Ascomycota</taxon>
        <taxon>Pezizomycotina</taxon>
        <taxon>Pezizomycetes</taxon>
        <taxon>Pezizales</taxon>
        <taxon>Pyronemataceae</taxon>
        <taxon>Sphaerosporella</taxon>
    </lineage>
</organism>
<protein>
    <submittedName>
        <fullName evidence="2">Uncharacterized protein</fullName>
    </submittedName>
</protein>
<sequence>MIEKVRHRLVWSFAARRLVLEYSTSSSTRSSGVVVFDFSNCHQTRTATDVGTTIRSNGDRVLFLWLHLLPFLLLWLHLPSLVGYRSSGRSAPAEPRQSAVWNCADGVPSQISPIDESESIITCPRFEEEKKACRLNAGCNSHSAGCCRVDMRMRGRWPR</sequence>
<dbReference type="EMBL" id="VXIS01000341">
    <property type="protein sequence ID" value="KAA8894415.1"/>
    <property type="molecule type" value="Genomic_DNA"/>
</dbReference>
<evidence type="ECO:0000313" key="3">
    <source>
        <dbReference type="Proteomes" id="UP000326924"/>
    </source>
</evidence>
<keyword evidence="3" id="KW-1185">Reference proteome</keyword>
<reference evidence="2 3" key="1">
    <citation type="submission" date="2019-09" db="EMBL/GenBank/DDBJ databases">
        <title>Draft genome of the ectomycorrhizal ascomycete Sphaerosporella brunnea.</title>
        <authorList>
            <consortium name="DOE Joint Genome Institute"/>
            <person name="Benucci G.M."/>
            <person name="Marozzi G."/>
            <person name="Antonielli L."/>
            <person name="Sanchez S."/>
            <person name="Marco P."/>
            <person name="Wang X."/>
            <person name="Falini L.B."/>
            <person name="Barry K."/>
            <person name="Haridas S."/>
            <person name="Lipzen A."/>
            <person name="Labutti K."/>
            <person name="Grigoriev I.V."/>
            <person name="Murat C."/>
            <person name="Martin F."/>
            <person name="Albertini E."/>
            <person name="Donnini D."/>
            <person name="Bonito G."/>
        </authorList>
    </citation>
    <scope>NUCLEOTIDE SEQUENCE [LARGE SCALE GENOMIC DNA]</scope>
    <source>
        <strain evidence="2 3">Sb_GMNB300</strain>
    </source>
</reference>
<evidence type="ECO:0000313" key="2">
    <source>
        <dbReference type="EMBL" id="KAA8894415.1"/>
    </source>
</evidence>
<dbReference type="AlphaFoldDB" id="A0A5J5EFF0"/>
<keyword evidence="1" id="KW-0472">Membrane</keyword>
<evidence type="ECO:0000256" key="1">
    <source>
        <dbReference type="SAM" id="Phobius"/>
    </source>
</evidence>
<gene>
    <name evidence="2" type="ORF">FN846DRAFT_416128</name>
</gene>
<dbReference type="InParanoid" id="A0A5J5EFF0"/>
<dbReference type="Proteomes" id="UP000326924">
    <property type="component" value="Unassembled WGS sequence"/>
</dbReference>
<proteinExistence type="predicted"/>
<name>A0A5J5EFF0_9PEZI</name>
<accession>A0A5J5EFF0</accession>
<comment type="caution">
    <text evidence="2">The sequence shown here is derived from an EMBL/GenBank/DDBJ whole genome shotgun (WGS) entry which is preliminary data.</text>
</comment>
<keyword evidence="1" id="KW-1133">Transmembrane helix</keyword>
<keyword evidence="1" id="KW-0812">Transmembrane</keyword>
<feature type="transmembrane region" description="Helical" evidence="1">
    <location>
        <begin position="61"/>
        <end position="78"/>
    </location>
</feature>